<dbReference type="CDD" id="cd04601">
    <property type="entry name" value="CBS_pair_IMPDH"/>
    <property type="match status" value="1"/>
</dbReference>
<evidence type="ECO:0000256" key="10">
    <source>
        <dbReference type="ARBA" id="ARBA00023122"/>
    </source>
</evidence>
<evidence type="ECO:0000256" key="9">
    <source>
        <dbReference type="ARBA" id="ARBA00023027"/>
    </source>
</evidence>
<keyword evidence="10 15" id="KW-0129">CBS domain</keyword>
<dbReference type="GO" id="GO:0006177">
    <property type="term" value="P:GMP biosynthetic process"/>
    <property type="evidence" value="ECO:0007669"/>
    <property type="project" value="UniProtKB-KW"/>
</dbReference>
<dbReference type="GO" id="GO:0006183">
    <property type="term" value="P:GTP biosynthetic process"/>
    <property type="evidence" value="ECO:0007669"/>
    <property type="project" value="TreeGrafter"/>
</dbReference>
<dbReference type="AlphaFoldDB" id="A0A1N5WMD5"/>
<dbReference type="Gene3D" id="3.20.20.70">
    <property type="entry name" value="Aldolase class I"/>
    <property type="match status" value="1"/>
</dbReference>
<feature type="binding site" description="in other chain" evidence="14">
    <location>
        <position position="315"/>
    </location>
    <ligand>
        <name>K(+)</name>
        <dbReference type="ChEBI" id="CHEBI:29103"/>
        <note>ligand shared between two tetrameric partners</note>
    </ligand>
</feature>
<dbReference type="STRING" id="709881.SAMN04489832_2550"/>
<evidence type="ECO:0000256" key="7">
    <source>
        <dbReference type="ARBA" id="ARBA00022958"/>
    </source>
</evidence>
<keyword evidence="18" id="KW-1185">Reference proteome</keyword>
<dbReference type="NCBIfam" id="NF005493">
    <property type="entry name" value="PRK07107.1"/>
    <property type="match status" value="1"/>
</dbReference>
<keyword evidence="9 13" id="KW-0520">NAD</keyword>
<dbReference type="Proteomes" id="UP000185124">
    <property type="component" value="Unassembled WGS sequence"/>
</dbReference>
<keyword evidence="3" id="KW-0479">Metal-binding</keyword>
<dbReference type="SMART" id="SM01240">
    <property type="entry name" value="IMPDH"/>
    <property type="match status" value="1"/>
</dbReference>
<keyword evidence="5" id="KW-0332">GMP biosynthesis</keyword>
<feature type="binding site" evidence="13">
    <location>
        <begin position="260"/>
        <end position="262"/>
    </location>
    <ligand>
        <name>NAD(+)</name>
        <dbReference type="ChEBI" id="CHEBI:57540"/>
    </ligand>
</feature>
<feature type="binding site" description="in other chain" evidence="14">
    <location>
        <position position="318"/>
    </location>
    <ligand>
        <name>K(+)</name>
        <dbReference type="ChEBI" id="CHEBI:29103"/>
        <note>ligand shared between two tetrameric partners</note>
    </ligand>
</feature>
<evidence type="ECO:0000256" key="13">
    <source>
        <dbReference type="PIRSR" id="PIRSR000130-3"/>
    </source>
</evidence>
<evidence type="ECO:0000256" key="12">
    <source>
        <dbReference type="PIRSR" id="PIRSR000130-1"/>
    </source>
</evidence>
<dbReference type="EMBL" id="FSQT01000001">
    <property type="protein sequence ID" value="SIM85815.1"/>
    <property type="molecule type" value="Genomic_DNA"/>
</dbReference>
<dbReference type="OrthoDB" id="9805398at2"/>
<keyword evidence="4" id="KW-0660">Purine salvage</keyword>
<dbReference type="InterPro" id="IPR000644">
    <property type="entry name" value="CBS_dom"/>
</dbReference>
<evidence type="ECO:0000256" key="8">
    <source>
        <dbReference type="ARBA" id="ARBA00023002"/>
    </source>
</evidence>
<keyword evidence="8" id="KW-0560">Oxidoreductase</keyword>
<dbReference type="InterPro" id="IPR013785">
    <property type="entry name" value="Aldolase_TIM"/>
</dbReference>
<accession>A0A1N5WMD5</accession>
<dbReference type="RefSeq" id="WP_074312561.1">
    <property type="nucleotide sequence ID" value="NZ_FSQT01000001.1"/>
</dbReference>
<dbReference type="GO" id="GO:0006166">
    <property type="term" value="P:purine ribonucleoside salvage"/>
    <property type="evidence" value="ECO:0007669"/>
    <property type="project" value="UniProtKB-KW"/>
</dbReference>
<evidence type="ECO:0000256" key="2">
    <source>
        <dbReference type="ARBA" id="ARBA00005502"/>
    </source>
</evidence>
<evidence type="ECO:0000256" key="11">
    <source>
        <dbReference type="ARBA" id="ARBA00048028"/>
    </source>
</evidence>
<dbReference type="InterPro" id="IPR005990">
    <property type="entry name" value="IMP_DH"/>
</dbReference>
<dbReference type="PIRSF" id="PIRSF000130">
    <property type="entry name" value="IMPDH"/>
    <property type="match status" value="1"/>
</dbReference>
<evidence type="ECO:0000256" key="1">
    <source>
        <dbReference type="ARBA" id="ARBA00001958"/>
    </source>
</evidence>
<dbReference type="SUPFAM" id="SSF54631">
    <property type="entry name" value="CBS-domain pair"/>
    <property type="match status" value="1"/>
</dbReference>
<evidence type="ECO:0000256" key="4">
    <source>
        <dbReference type="ARBA" id="ARBA00022726"/>
    </source>
</evidence>
<keyword evidence="6" id="KW-0658">Purine biosynthesis</keyword>
<evidence type="ECO:0000259" key="16">
    <source>
        <dbReference type="PROSITE" id="PS51371"/>
    </source>
</evidence>
<keyword evidence="7 14" id="KW-0630">Potassium</keyword>
<dbReference type="PANTHER" id="PTHR11911">
    <property type="entry name" value="INOSINE-5-MONOPHOSPHATE DEHYDROGENASE RELATED"/>
    <property type="match status" value="1"/>
</dbReference>
<evidence type="ECO:0000256" key="6">
    <source>
        <dbReference type="ARBA" id="ARBA00022755"/>
    </source>
</evidence>
<dbReference type="Pfam" id="PF00478">
    <property type="entry name" value="IMPDH"/>
    <property type="match status" value="1"/>
</dbReference>
<name>A0A1N5WMD5_9ACTN</name>
<dbReference type="PANTHER" id="PTHR11911:SF111">
    <property type="entry name" value="INOSINE-5'-MONOPHOSPHATE DEHYDROGENASE"/>
    <property type="match status" value="1"/>
</dbReference>
<comment type="cofactor">
    <cofactor evidence="1">
        <name>K(+)</name>
        <dbReference type="ChEBI" id="CHEBI:29103"/>
    </cofactor>
</comment>
<dbReference type="SUPFAM" id="SSF51412">
    <property type="entry name" value="Inosine monophosphate dehydrogenase (IMPDH)"/>
    <property type="match status" value="1"/>
</dbReference>
<feature type="active site" description="Thioimidate intermediate" evidence="12">
    <location>
        <position position="318"/>
    </location>
</feature>
<feature type="binding site" description="in other chain" evidence="14">
    <location>
        <position position="313"/>
    </location>
    <ligand>
        <name>K(+)</name>
        <dbReference type="ChEBI" id="CHEBI:29103"/>
        <note>ligand shared between two tetrameric partners</note>
    </ligand>
</feature>
<dbReference type="GO" id="GO:0046872">
    <property type="term" value="F:metal ion binding"/>
    <property type="evidence" value="ECO:0007669"/>
    <property type="project" value="UniProtKB-KW"/>
</dbReference>
<dbReference type="InterPro" id="IPR015875">
    <property type="entry name" value="IMP_DH/GMP_Rdtase_CS"/>
</dbReference>
<dbReference type="PROSITE" id="PS51371">
    <property type="entry name" value="CBS"/>
    <property type="match status" value="1"/>
</dbReference>
<evidence type="ECO:0000256" key="14">
    <source>
        <dbReference type="PIRSR" id="PIRSR000130-4"/>
    </source>
</evidence>
<dbReference type="PROSITE" id="PS00487">
    <property type="entry name" value="IMP_DH_GMP_RED"/>
    <property type="match status" value="1"/>
</dbReference>
<evidence type="ECO:0000256" key="5">
    <source>
        <dbReference type="ARBA" id="ARBA00022749"/>
    </source>
</evidence>
<proteinExistence type="inferred from homology"/>
<evidence type="ECO:0000313" key="18">
    <source>
        <dbReference type="Proteomes" id="UP000185124"/>
    </source>
</evidence>
<feature type="binding site" evidence="13">
    <location>
        <begin position="311"/>
        <end position="313"/>
    </location>
    <ligand>
        <name>NAD(+)</name>
        <dbReference type="ChEBI" id="CHEBI:57540"/>
    </ligand>
</feature>
<dbReference type="InterPro" id="IPR001093">
    <property type="entry name" value="IMP_DH_GMPRt"/>
</dbReference>
<evidence type="ECO:0000256" key="3">
    <source>
        <dbReference type="ARBA" id="ARBA00022723"/>
    </source>
</evidence>
<gene>
    <name evidence="17" type="ORF">SAMN04489832_2550</name>
</gene>
<evidence type="ECO:0000313" key="17">
    <source>
        <dbReference type="EMBL" id="SIM85815.1"/>
    </source>
</evidence>
<dbReference type="Pfam" id="PF00571">
    <property type="entry name" value="CBS"/>
    <property type="match status" value="1"/>
</dbReference>
<dbReference type="InterPro" id="IPR046342">
    <property type="entry name" value="CBS_dom_sf"/>
</dbReference>
<reference evidence="18" key="1">
    <citation type="submission" date="2016-12" db="EMBL/GenBank/DDBJ databases">
        <authorList>
            <person name="Varghese N."/>
            <person name="Submissions S."/>
        </authorList>
    </citation>
    <scope>NUCLEOTIDE SEQUENCE [LARGE SCALE GENOMIC DNA]</scope>
    <source>
        <strain evidence="18">DSM 45599</strain>
    </source>
</reference>
<evidence type="ECO:0000256" key="15">
    <source>
        <dbReference type="PROSITE-ProRule" id="PRU00703"/>
    </source>
</evidence>
<feature type="domain" description="CBS" evidence="16">
    <location>
        <begin position="166"/>
        <end position="224"/>
    </location>
</feature>
<comment type="catalytic activity">
    <reaction evidence="11">
        <text>IMP + NAD(+) + H2O = XMP + NADH + H(+)</text>
        <dbReference type="Rhea" id="RHEA:11708"/>
        <dbReference type="ChEBI" id="CHEBI:15377"/>
        <dbReference type="ChEBI" id="CHEBI:15378"/>
        <dbReference type="ChEBI" id="CHEBI:57464"/>
        <dbReference type="ChEBI" id="CHEBI:57540"/>
        <dbReference type="ChEBI" id="CHEBI:57945"/>
        <dbReference type="ChEBI" id="CHEBI:58053"/>
        <dbReference type="EC" id="1.1.1.205"/>
    </reaction>
</comment>
<protein>
    <submittedName>
        <fullName evidence="17">IMP dehydrogenase</fullName>
    </submittedName>
</protein>
<comment type="similarity">
    <text evidence="2">Belongs to the IMPDH/GMPR family.</text>
</comment>
<dbReference type="CDD" id="cd00381">
    <property type="entry name" value="IMPDH"/>
    <property type="match status" value="1"/>
</dbReference>
<dbReference type="GO" id="GO:0003938">
    <property type="term" value="F:IMP dehydrogenase activity"/>
    <property type="evidence" value="ECO:0007669"/>
    <property type="project" value="UniProtKB-EC"/>
</dbReference>
<dbReference type="FunFam" id="3.20.20.70:FF:000424">
    <property type="entry name" value="Inosine-5'-monophosphate dehydrogenase 2"/>
    <property type="match status" value="1"/>
</dbReference>
<sequence length="500" mass="54484">MKILDEVSRTLNEYLLLPNLTTADCTPDTVDLSVPLVRHRLDEQPAIRVATPLTSAIMSAVSSPRLAIALAQCGGLSFIHQNQPVEAQAAMVTAVKRHKAGFRFSDINIKPSATLGEVATLLESAERDVAVVTDDGSPHGLFVGLISTDDFHPRRHDLGDSVESRMRRAADLVTAPPTVSLSEANTLIWDHRLDVIPVVDDEGLLHSIVLRRDYELHKQFRNESIDTDKRFRVGAGVNTHDYRERIPALVDAGADLLCIDSSDGYSVWQADTLKFVRHTYGDDVRIGAGNVVDGRAFRYLADAGADFVKVGIGGGSICITRDQKGIGRGQASALIDVVEARDAYLRETGVYVPLCCDGGLLTDSHMAVALALGADFVMLGRYFARFDESPAPLVRVGGQFFKEYWGEGSNRARNVTRYEHGGGNELAFEEGVDGYVPYAGSLYDNVDTTIAKLKATMISCGATNLPQFHENAVLVPVSQQSFLQNTAEIQLRDRPSDTGR</sequence>
<organism evidence="17 18">
    <name type="scientific">Micromonospora cremea</name>
    <dbReference type="NCBI Taxonomy" id="709881"/>
    <lineage>
        <taxon>Bacteria</taxon>
        <taxon>Bacillati</taxon>
        <taxon>Actinomycetota</taxon>
        <taxon>Actinomycetes</taxon>
        <taxon>Micromonosporales</taxon>
        <taxon>Micromonosporaceae</taxon>
        <taxon>Micromonospora</taxon>
    </lineage>
</organism>
<feature type="active site" description="Proton acceptor" evidence="12">
    <location>
        <position position="417"/>
    </location>
</feature>